<dbReference type="OrthoDB" id="2369382at2759"/>
<evidence type="ECO:0000313" key="3">
    <source>
        <dbReference type="Proteomes" id="UP000559027"/>
    </source>
</evidence>
<sequence>MPKSNTALAWSSISRALQSSSWPVILRTDSESSRSHGAAVSTVSFAAAATTGLVAIAGILLPLGLSEGPTVASNFRPVDAQYIPDNSALALATTPERGSFVYGRTCGFLAPGLPCPGNNSPNDTNFSPQVIEIFNSTPHGPFTMEYRKFFDGEGPQKPSAGLMGAAETFILRNDTFVAEGLIIDMSLDHPGIGFWNQTLPPFQHGGTWSQDILWLEPVTQCVDTNLTVDYLLMNGPSSVTDFNITDHGGFANLSHEPPSLNRDGQHIDLWQHAYKGAAYSDLFAMDFLNLTREGSHVGASYPVDTNNSVALYGSSLGSLKVLPISYLNGSALESAQVICQGYGKIDTANVTNVHVNCGIFLGPPLRTDGGDPRMFDRGSKWSQNIHACSSATRASVQTITFSTNNTNDVHNLRVTRATSNLDVLWATEKTDLAIREVDLLWGRVADKYENDSSLWTVRADGFYLPAGGASVWNAFPDGQPSSAHAHVWGQIYDPLSLSGEYVTDYSGKGDYSIKTKMQSLVARDPTVGNAQIRNLIWTDMMANNVIGTQTNNTIWAADHLRTLQYNFKYAIPGFILLLIWLPSFLGAIFLLATRSMTFERMRAVLNHTSVGRVVIGTSALRVQSAGSVGYMGVSQPGYSPSGFFTPFQSDKALGHHRNKSDWANTSGKVQVALDLQGRPNNAGSIMEEEDIKLIETPRR</sequence>
<organism evidence="2 3">
    <name type="scientific">Leucocoprinus leucothites</name>
    <dbReference type="NCBI Taxonomy" id="201217"/>
    <lineage>
        <taxon>Eukaryota</taxon>
        <taxon>Fungi</taxon>
        <taxon>Dikarya</taxon>
        <taxon>Basidiomycota</taxon>
        <taxon>Agaricomycotina</taxon>
        <taxon>Agaricomycetes</taxon>
        <taxon>Agaricomycetidae</taxon>
        <taxon>Agaricales</taxon>
        <taxon>Agaricineae</taxon>
        <taxon>Agaricaceae</taxon>
        <taxon>Leucocoprinus</taxon>
    </lineage>
</organism>
<reference evidence="2 3" key="1">
    <citation type="journal article" date="2020" name="ISME J.">
        <title>Uncovering the hidden diversity of litter-decomposition mechanisms in mushroom-forming fungi.</title>
        <authorList>
            <person name="Floudas D."/>
            <person name="Bentzer J."/>
            <person name="Ahren D."/>
            <person name="Johansson T."/>
            <person name="Persson P."/>
            <person name="Tunlid A."/>
        </authorList>
    </citation>
    <scope>NUCLEOTIDE SEQUENCE [LARGE SCALE GENOMIC DNA]</scope>
    <source>
        <strain evidence="2 3">CBS 146.42</strain>
    </source>
</reference>
<dbReference type="AlphaFoldDB" id="A0A8H5G215"/>
<keyword evidence="1" id="KW-0812">Transmembrane</keyword>
<protein>
    <submittedName>
        <fullName evidence="2">Uncharacterized protein</fullName>
    </submittedName>
</protein>
<keyword evidence="1" id="KW-1133">Transmembrane helix</keyword>
<dbReference type="EMBL" id="JAACJO010000006">
    <property type="protein sequence ID" value="KAF5356838.1"/>
    <property type="molecule type" value="Genomic_DNA"/>
</dbReference>
<evidence type="ECO:0000313" key="2">
    <source>
        <dbReference type="EMBL" id="KAF5356838.1"/>
    </source>
</evidence>
<accession>A0A8H5G215</accession>
<name>A0A8H5G215_9AGAR</name>
<feature type="transmembrane region" description="Helical" evidence="1">
    <location>
        <begin position="569"/>
        <end position="592"/>
    </location>
</feature>
<dbReference type="Proteomes" id="UP000559027">
    <property type="component" value="Unassembled WGS sequence"/>
</dbReference>
<proteinExistence type="predicted"/>
<keyword evidence="1" id="KW-0472">Membrane</keyword>
<comment type="caution">
    <text evidence="2">The sequence shown here is derived from an EMBL/GenBank/DDBJ whole genome shotgun (WGS) entry which is preliminary data.</text>
</comment>
<gene>
    <name evidence="2" type="ORF">D9756_006460</name>
</gene>
<evidence type="ECO:0000256" key="1">
    <source>
        <dbReference type="SAM" id="Phobius"/>
    </source>
</evidence>
<keyword evidence="3" id="KW-1185">Reference proteome</keyword>